<protein>
    <submittedName>
        <fullName evidence="4">Outer membrane protein</fullName>
    </submittedName>
</protein>
<evidence type="ECO:0000259" key="3">
    <source>
        <dbReference type="Pfam" id="PF13505"/>
    </source>
</evidence>
<keyword evidence="1 2" id="KW-0732">Signal</keyword>
<dbReference type="InterPro" id="IPR027385">
    <property type="entry name" value="Beta-barrel_OMP"/>
</dbReference>
<evidence type="ECO:0000256" key="2">
    <source>
        <dbReference type="SAM" id="SignalP"/>
    </source>
</evidence>
<organism evidence="4 5">
    <name type="scientific">Spirosoma fluviale</name>
    <dbReference type="NCBI Taxonomy" id="1597977"/>
    <lineage>
        <taxon>Bacteria</taxon>
        <taxon>Pseudomonadati</taxon>
        <taxon>Bacteroidota</taxon>
        <taxon>Cytophagia</taxon>
        <taxon>Cytophagales</taxon>
        <taxon>Cytophagaceae</taxon>
        <taxon>Spirosoma</taxon>
    </lineage>
</organism>
<evidence type="ECO:0000313" key="4">
    <source>
        <dbReference type="EMBL" id="SOD77943.1"/>
    </source>
</evidence>
<name>A0A286F449_9BACT</name>
<dbReference type="SUPFAM" id="SSF56925">
    <property type="entry name" value="OMPA-like"/>
    <property type="match status" value="1"/>
</dbReference>
<dbReference type="AlphaFoldDB" id="A0A286F449"/>
<dbReference type="InterPro" id="IPR011250">
    <property type="entry name" value="OMP/PagP_B-barrel"/>
</dbReference>
<sequence length="203" mass="22180">MKAFICTCLILLTSLTVVSAQTEKGRWTVGATVGNFTYYKKDTYRSFSANLTPSAGYFPVNNLEVGTGIPLSLSKSKYANFNGDAKASNVSFGLSPYVRYYFGSSKLKPFVGLAYGYSWTSIRNRDSNQDLKGKGFTSTLTPTVGVAYFINRTVALNASVNYISQKYKTANAYYNSGGTQIEVPVSTTNYMSLGIGFQIFLGQ</sequence>
<feature type="signal peptide" evidence="2">
    <location>
        <begin position="1"/>
        <end position="19"/>
    </location>
</feature>
<reference evidence="5" key="1">
    <citation type="submission" date="2017-09" db="EMBL/GenBank/DDBJ databases">
        <authorList>
            <person name="Varghese N."/>
            <person name="Submissions S."/>
        </authorList>
    </citation>
    <scope>NUCLEOTIDE SEQUENCE [LARGE SCALE GENOMIC DNA]</scope>
    <source>
        <strain evidence="5">DSM 29961</strain>
    </source>
</reference>
<dbReference type="Proteomes" id="UP000219452">
    <property type="component" value="Unassembled WGS sequence"/>
</dbReference>
<gene>
    <name evidence="4" type="ORF">SAMN06269250_0212</name>
</gene>
<dbReference type="EMBL" id="OCNH01000001">
    <property type="protein sequence ID" value="SOD77943.1"/>
    <property type="molecule type" value="Genomic_DNA"/>
</dbReference>
<keyword evidence="5" id="KW-1185">Reference proteome</keyword>
<evidence type="ECO:0000256" key="1">
    <source>
        <dbReference type="ARBA" id="ARBA00022729"/>
    </source>
</evidence>
<dbReference type="Pfam" id="PF13505">
    <property type="entry name" value="OMP_b-brl"/>
    <property type="match status" value="1"/>
</dbReference>
<evidence type="ECO:0000313" key="5">
    <source>
        <dbReference type="Proteomes" id="UP000219452"/>
    </source>
</evidence>
<proteinExistence type="predicted"/>
<feature type="domain" description="Outer membrane protein beta-barrel" evidence="3">
    <location>
        <begin position="9"/>
        <end position="172"/>
    </location>
</feature>
<feature type="chain" id="PRO_5012673771" evidence="2">
    <location>
        <begin position="20"/>
        <end position="203"/>
    </location>
</feature>
<accession>A0A286F449</accession>
<dbReference type="RefSeq" id="WP_179830086.1">
    <property type="nucleotide sequence ID" value="NZ_OCNH01000001.1"/>
</dbReference>
<dbReference type="Gene3D" id="2.40.160.20">
    <property type="match status" value="1"/>
</dbReference>